<dbReference type="OrthoDB" id="9808744at2"/>
<accession>A0A316FCD3</accession>
<dbReference type="GO" id="GO:0006402">
    <property type="term" value="P:mRNA catabolic process"/>
    <property type="evidence" value="ECO:0007669"/>
    <property type="project" value="TreeGrafter"/>
</dbReference>
<evidence type="ECO:0000256" key="3">
    <source>
        <dbReference type="PIRNR" id="PIRNR033490"/>
    </source>
</evidence>
<dbReference type="GO" id="GO:0016075">
    <property type="term" value="P:rRNA catabolic process"/>
    <property type="evidence" value="ECO:0007669"/>
    <property type="project" value="TreeGrafter"/>
</dbReference>
<protein>
    <recommendedName>
        <fullName evidence="3">mRNA interferase</fullName>
        <ecNumber evidence="3">3.1.-.-</ecNumber>
    </recommendedName>
</protein>
<dbReference type="EC" id="3.1.-.-" evidence="3"/>
<evidence type="ECO:0000256" key="1">
    <source>
        <dbReference type="ARBA" id="ARBA00007521"/>
    </source>
</evidence>
<keyword evidence="3" id="KW-0540">Nuclease</keyword>
<dbReference type="PIRSF" id="PIRSF033490">
    <property type="entry name" value="MazF"/>
    <property type="match status" value="1"/>
</dbReference>
<dbReference type="AlphaFoldDB" id="A0A316FCD3"/>
<dbReference type="PANTHER" id="PTHR33988">
    <property type="entry name" value="ENDORIBONUCLEASE MAZF-RELATED"/>
    <property type="match status" value="1"/>
</dbReference>
<dbReference type="EMBL" id="QGGR01000009">
    <property type="protein sequence ID" value="PWK46551.1"/>
    <property type="molecule type" value="Genomic_DNA"/>
</dbReference>
<dbReference type="InterPro" id="IPR003477">
    <property type="entry name" value="PemK-like"/>
</dbReference>
<dbReference type="Proteomes" id="UP000245697">
    <property type="component" value="Unassembled WGS sequence"/>
</dbReference>
<dbReference type="Pfam" id="PF02452">
    <property type="entry name" value="PemK_toxin"/>
    <property type="match status" value="1"/>
</dbReference>
<comment type="similarity">
    <text evidence="1 3">Belongs to the PemK/MazF family.</text>
</comment>
<comment type="caution">
    <text evidence="4">The sequence shown here is derived from an EMBL/GenBank/DDBJ whole genome shotgun (WGS) entry which is preliminary data.</text>
</comment>
<organism evidence="4 5">
    <name type="scientific">Actinoplanes xinjiangensis</name>
    <dbReference type="NCBI Taxonomy" id="512350"/>
    <lineage>
        <taxon>Bacteria</taxon>
        <taxon>Bacillati</taxon>
        <taxon>Actinomycetota</taxon>
        <taxon>Actinomycetes</taxon>
        <taxon>Micromonosporales</taxon>
        <taxon>Micromonosporaceae</taxon>
        <taxon>Actinoplanes</taxon>
    </lineage>
</organism>
<dbReference type="GO" id="GO:0004521">
    <property type="term" value="F:RNA endonuclease activity"/>
    <property type="evidence" value="ECO:0007669"/>
    <property type="project" value="TreeGrafter"/>
</dbReference>
<sequence>MRWGDIVRVDLNPATGSEANKVRPAVIVSNDGANRAAERFGRGVITVAPITSNVTKVYPFQVLIASDQIGTGLTAESKIQIEQIRAVDVARVSRHLGRLPTTLQEPLREALALHLGLRTGRST</sequence>
<dbReference type="GO" id="GO:0016787">
    <property type="term" value="F:hydrolase activity"/>
    <property type="evidence" value="ECO:0007669"/>
    <property type="project" value="UniProtKB-KW"/>
</dbReference>
<dbReference type="PANTHER" id="PTHR33988:SF1">
    <property type="entry name" value="ENDORIBONUCLEASE MAZF7-RELATED"/>
    <property type="match status" value="1"/>
</dbReference>
<proteinExistence type="inferred from homology"/>
<dbReference type="SUPFAM" id="SSF50118">
    <property type="entry name" value="Cell growth inhibitor/plasmid maintenance toxic component"/>
    <property type="match status" value="1"/>
</dbReference>
<evidence type="ECO:0000313" key="4">
    <source>
        <dbReference type="EMBL" id="PWK46551.1"/>
    </source>
</evidence>
<dbReference type="Gene3D" id="2.30.30.110">
    <property type="match status" value="1"/>
</dbReference>
<evidence type="ECO:0000256" key="2">
    <source>
        <dbReference type="ARBA" id="ARBA00022649"/>
    </source>
</evidence>
<dbReference type="InterPro" id="IPR011067">
    <property type="entry name" value="Plasmid_toxin/cell-grow_inhib"/>
</dbReference>
<keyword evidence="2" id="KW-1277">Toxin-antitoxin system</keyword>
<dbReference type="GO" id="GO:0003677">
    <property type="term" value="F:DNA binding"/>
    <property type="evidence" value="ECO:0007669"/>
    <property type="project" value="InterPro"/>
</dbReference>
<comment type="function">
    <text evidence="3">Toxic component of a type II toxin-antitoxin (TA) system.</text>
</comment>
<keyword evidence="3" id="KW-0378">Hydrolase</keyword>
<evidence type="ECO:0000313" key="5">
    <source>
        <dbReference type="Proteomes" id="UP000245697"/>
    </source>
</evidence>
<name>A0A316FCD3_9ACTN</name>
<gene>
    <name evidence="4" type="ORF">BC793_109117</name>
</gene>
<keyword evidence="3" id="KW-0255">Endonuclease</keyword>
<keyword evidence="5" id="KW-1185">Reference proteome</keyword>
<reference evidence="4 5" key="1">
    <citation type="submission" date="2018-05" db="EMBL/GenBank/DDBJ databases">
        <title>Genomic Encyclopedia of Archaeal and Bacterial Type Strains, Phase II (KMG-II): from individual species to whole genera.</title>
        <authorList>
            <person name="Goeker M."/>
        </authorList>
    </citation>
    <scope>NUCLEOTIDE SEQUENCE [LARGE SCALE GENOMIC DNA]</scope>
    <source>
        <strain evidence="4 5">DSM 45184</strain>
    </source>
</reference>